<name>A0A6G1ED78_9ORYZ</name>
<feature type="compositionally biased region" description="Basic and acidic residues" evidence="1">
    <location>
        <begin position="49"/>
        <end position="61"/>
    </location>
</feature>
<dbReference type="Proteomes" id="UP000479710">
    <property type="component" value="Unassembled WGS sequence"/>
</dbReference>
<feature type="compositionally biased region" description="Basic and acidic residues" evidence="1">
    <location>
        <begin position="1"/>
        <end position="11"/>
    </location>
</feature>
<sequence length="61" mass="6320">MAQDGGVRRLDNGGARETAQIGTGNNGRQCRGGDDDGGTDGAMATRGKRLGDGDERSARRQ</sequence>
<organism evidence="2 3">
    <name type="scientific">Oryza meyeriana var. granulata</name>
    <dbReference type="NCBI Taxonomy" id="110450"/>
    <lineage>
        <taxon>Eukaryota</taxon>
        <taxon>Viridiplantae</taxon>
        <taxon>Streptophyta</taxon>
        <taxon>Embryophyta</taxon>
        <taxon>Tracheophyta</taxon>
        <taxon>Spermatophyta</taxon>
        <taxon>Magnoliopsida</taxon>
        <taxon>Liliopsida</taxon>
        <taxon>Poales</taxon>
        <taxon>Poaceae</taxon>
        <taxon>BOP clade</taxon>
        <taxon>Oryzoideae</taxon>
        <taxon>Oryzeae</taxon>
        <taxon>Oryzinae</taxon>
        <taxon>Oryza</taxon>
        <taxon>Oryza meyeriana</taxon>
    </lineage>
</organism>
<feature type="region of interest" description="Disordered" evidence="1">
    <location>
        <begin position="1"/>
        <end position="61"/>
    </location>
</feature>
<gene>
    <name evidence="2" type="ORF">E2562_001094</name>
</gene>
<evidence type="ECO:0000313" key="3">
    <source>
        <dbReference type="Proteomes" id="UP000479710"/>
    </source>
</evidence>
<protein>
    <submittedName>
        <fullName evidence="2">Uncharacterized protein</fullName>
    </submittedName>
</protein>
<dbReference type="AlphaFoldDB" id="A0A6G1ED78"/>
<keyword evidence="3" id="KW-1185">Reference proteome</keyword>
<evidence type="ECO:0000313" key="2">
    <source>
        <dbReference type="EMBL" id="KAF0922697.1"/>
    </source>
</evidence>
<comment type="caution">
    <text evidence="2">The sequence shown here is derived from an EMBL/GenBank/DDBJ whole genome shotgun (WGS) entry which is preliminary data.</text>
</comment>
<proteinExistence type="predicted"/>
<reference evidence="2 3" key="1">
    <citation type="submission" date="2019-11" db="EMBL/GenBank/DDBJ databases">
        <title>Whole genome sequence of Oryza granulata.</title>
        <authorList>
            <person name="Li W."/>
        </authorList>
    </citation>
    <scope>NUCLEOTIDE SEQUENCE [LARGE SCALE GENOMIC DNA]</scope>
    <source>
        <strain evidence="3">cv. Menghai</strain>
        <tissue evidence="2">Leaf</tissue>
    </source>
</reference>
<dbReference type="EMBL" id="SPHZ02000003">
    <property type="protein sequence ID" value="KAF0922697.1"/>
    <property type="molecule type" value="Genomic_DNA"/>
</dbReference>
<accession>A0A6G1ED78</accession>
<evidence type="ECO:0000256" key="1">
    <source>
        <dbReference type="SAM" id="MobiDB-lite"/>
    </source>
</evidence>